<dbReference type="PANTHER" id="PTHR28165">
    <property type="entry name" value="NON-CLASSICAL EXPORT PROTEIN 2-RELATED"/>
    <property type="match status" value="1"/>
</dbReference>
<feature type="transmembrane region" description="Helical" evidence="5">
    <location>
        <begin position="68"/>
        <end position="93"/>
    </location>
</feature>
<keyword evidence="8" id="KW-1185">Reference proteome</keyword>
<evidence type="ECO:0000256" key="5">
    <source>
        <dbReference type="SAM" id="Phobius"/>
    </source>
</evidence>
<name>A0A109UWG8_9SACH</name>
<dbReference type="Proteomes" id="UP000243052">
    <property type="component" value="Chromosome iii"/>
</dbReference>
<evidence type="ECO:0000256" key="2">
    <source>
        <dbReference type="ARBA" id="ARBA00022692"/>
    </source>
</evidence>
<dbReference type="PANTHER" id="PTHR28165:SF1">
    <property type="entry name" value="NON-CLASSICAL EXPORT PROTEIN 2-RELATED"/>
    <property type="match status" value="1"/>
</dbReference>
<keyword evidence="4 5" id="KW-0472">Membrane</keyword>
<evidence type="ECO:0000259" key="6">
    <source>
        <dbReference type="Pfam" id="PF01284"/>
    </source>
</evidence>
<gene>
    <name evidence="7" type="ORF">AW171_hschr31693</name>
</gene>
<evidence type="ECO:0000256" key="3">
    <source>
        <dbReference type="ARBA" id="ARBA00022989"/>
    </source>
</evidence>
<dbReference type="InterPro" id="IPR008253">
    <property type="entry name" value="Marvel"/>
</dbReference>
<keyword evidence="2 5" id="KW-0812">Transmembrane</keyword>
<evidence type="ECO:0000313" key="8">
    <source>
        <dbReference type="Proteomes" id="UP000243052"/>
    </source>
</evidence>
<dbReference type="EMBL" id="CP014243">
    <property type="protein sequence ID" value="AMD19840.1"/>
    <property type="molecule type" value="Genomic_DNA"/>
</dbReference>
<proteinExistence type="predicted"/>
<protein>
    <submittedName>
        <fullName evidence="7">HCL311Cp</fullName>
    </submittedName>
</protein>
<dbReference type="RefSeq" id="XP_017986836.1">
    <property type="nucleotide sequence ID" value="XM_018131276.1"/>
</dbReference>
<dbReference type="OrthoDB" id="5423111at2759"/>
<evidence type="ECO:0000256" key="1">
    <source>
        <dbReference type="ARBA" id="ARBA00004141"/>
    </source>
</evidence>
<sequence>MLSILDNSLRGVNFIFLLIALALLASLIHGQRYSHSRVNFGFFAALFGLLFDSLYSILANFIPAFSWPIFTIIADVLNLIFTFCAACALGAAIGGNNCGNRDFVNGNNISEGSTDRCRKVQASSAFLFFSFFIFLAKAIMSGLNIFSSGSFGSGGSGRRGGGGVPTISKV</sequence>
<feature type="domain" description="MARVEL" evidence="6">
    <location>
        <begin position="6"/>
        <end position="139"/>
    </location>
</feature>
<dbReference type="GO" id="GO:0072659">
    <property type="term" value="P:protein localization to plasma membrane"/>
    <property type="evidence" value="ECO:0007669"/>
    <property type="project" value="TreeGrafter"/>
</dbReference>
<dbReference type="GeneID" id="28723057"/>
<feature type="transmembrane region" description="Helical" evidence="5">
    <location>
        <begin position="12"/>
        <end position="28"/>
    </location>
</feature>
<accession>A0A109UWG8</accession>
<feature type="transmembrane region" description="Helical" evidence="5">
    <location>
        <begin position="40"/>
        <end position="62"/>
    </location>
</feature>
<dbReference type="GO" id="GO:0005886">
    <property type="term" value="C:plasma membrane"/>
    <property type="evidence" value="ECO:0007669"/>
    <property type="project" value="TreeGrafter"/>
</dbReference>
<keyword evidence="3 5" id="KW-1133">Transmembrane helix</keyword>
<comment type="subcellular location">
    <subcellularLocation>
        <location evidence="1">Membrane</location>
        <topology evidence="1">Multi-pass membrane protein</topology>
    </subcellularLocation>
</comment>
<dbReference type="GO" id="GO:0070941">
    <property type="term" value="P:eisosome assembly"/>
    <property type="evidence" value="ECO:0007669"/>
    <property type="project" value="TreeGrafter"/>
</dbReference>
<dbReference type="InterPro" id="IPR052649">
    <property type="entry name" value="NCE102-like"/>
</dbReference>
<dbReference type="AlphaFoldDB" id="A0A109UWG8"/>
<dbReference type="Pfam" id="PF01284">
    <property type="entry name" value="MARVEL"/>
    <property type="match status" value="1"/>
</dbReference>
<organism evidence="7 8">
    <name type="scientific">Eremothecium sinecaudum</name>
    <dbReference type="NCBI Taxonomy" id="45286"/>
    <lineage>
        <taxon>Eukaryota</taxon>
        <taxon>Fungi</taxon>
        <taxon>Dikarya</taxon>
        <taxon>Ascomycota</taxon>
        <taxon>Saccharomycotina</taxon>
        <taxon>Saccharomycetes</taxon>
        <taxon>Saccharomycetales</taxon>
        <taxon>Saccharomycetaceae</taxon>
        <taxon>Eremothecium</taxon>
    </lineage>
</organism>
<feature type="transmembrane region" description="Helical" evidence="5">
    <location>
        <begin position="125"/>
        <end position="146"/>
    </location>
</feature>
<reference evidence="7 8" key="1">
    <citation type="submission" date="2016-01" db="EMBL/GenBank/DDBJ databases">
        <title>Genome sequence of the yeast Holleya sinecauda.</title>
        <authorList>
            <person name="Dietrich F.S."/>
        </authorList>
    </citation>
    <scope>NUCLEOTIDE SEQUENCE [LARGE SCALE GENOMIC DNA]</scope>
    <source>
        <strain evidence="7 8">ATCC 58844</strain>
    </source>
</reference>
<evidence type="ECO:0000313" key="7">
    <source>
        <dbReference type="EMBL" id="AMD19840.1"/>
    </source>
</evidence>
<dbReference type="GO" id="GO:0032126">
    <property type="term" value="C:eisosome"/>
    <property type="evidence" value="ECO:0007669"/>
    <property type="project" value="TreeGrafter"/>
</dbReference>
<evidence type="ECO:0000256" key="4">
    <source>
        <dbReference type="ARBA" id="ARBA00023136"/>
    </source>
</evidence>
<dbReference type="STRING" id="45286.A0A109UWG8"/>